<feature type="compositionally biased region" description="Low complexity" evidence="1">
    <location>
        <begin position="68"/>
        <end position="78"/>
    </location>
</feature>
<dbReference type="NCBIfam" id="TIGR01965">
    <property type="entry name" value="VCBS_repeat"/>
    <property type="match status" value="12"/>
</dbReference>
<dbReference type="NCBIfam" id="NF033682">
    <property type="entry name" value="retention_LapA"/>
    <property type="match status" value="1"/>
</dbReference>
<dbReference type="Pfam" id="PF18200">
    <property type="entry name" value="Big_11"/>
    <property type="match status" value="1"/>
</dbReference>
<dbReference type="PANTHER" id="PTHR14139:SF2">
    <property type="entry name" value="CALSYNTENIN-1"/>
    <property type="match status" value="1"/>
</dbReference>
<feature type="domain" description="RapA2 cadherin-like" evidence="2">
    <location>
        <begin position="878"/>
        <end position="953"/>
    </location>
</feature>
<reference evidence="4 5" key="1">
    <citation type="submission" date="2021-08" db="EMBL/GenBank/DDBJ databases">
        <title>Shewanella putrefaciens YZ-J, complete genome.</title>
        <authorList>
            <person name="Yi Z."/>
        </authorList>
    </citation>
    <scope>NUCLEOTIDE SEQUENCE [LARGE SCALE GENOMIC DNA]</scope>
    <source>
        <strain evidence="4 5">YZ-J</strain>
    </source>
</reference>
<gene>
    <name evidence="4" type="ORF">K3G22_17450</name>
</gene>
<keyword evidence="5" id="KW-1185">Reference proteome</keyword>
<dbReference type="Pfam" id="PF17803">
    <property type="entry name" value="Cadherin_4"/>
    <property type="match status" value="11"/>
</dbReference>
<feature type="domain" description="RapA2 cadherin-like" evidence="2">
    <location>
        <begin position="773"/>
        <end position="848"/>
    </location>
</feature>
<evidence type="ECO:0000259" key="3">
    <source>
        <dbReference type="Pfam" id="PF18200"/>
    </source>
</evidence>
<name>A0ABX8XB92_SHEPU</name>
<feature type="domain" description="RapA2 cadherin-like" evidence="2">
    <location>
        <begin position="1193"/>
        <end position="1268"/>
    </location>
</feature>
<dbReference type="PANTHER" id="PTHR14139">
    <property type="entry name" value="CALSYNTENIN"/>
    <property type="match status" value="1"/>
</dbReference>
<dbReference type="EMBL" id="CP080635">
    <property type="protein sequence ID" value="QYX72498.1"/>
    <property type="molecule type" value="Genomic_DNA"/>
</dbReference>
<feature type="domain" description="RapA2 cadherin-like" evidence="2">
    <location>
        <begin position="983"/>
        <end position="1058"/>
    </location>
</feature>
<accession>A0ABX8XB92</accession>
<protein>
    <submittedName>
        <fullName evidence="4">Retention module-containing protein</fullName>
    </submittedName>
</protein>
<organism evidence="4 5">
    <name type="scientific">Shewanella putrefaciens</name>
    <name type="common">Pseudomonas putrefaciens</name>
    <dbReference type="NCBI Taxonomy" id="24"/>
    <lineage>
        <taxon>Bacteria</taxon>
        <taxon>Pseudomonadati</taxon>
        <taxon>Pseudomonadota</taxon>
        <taxon>Gammaproteobacteria</taxon>
        <taxon>Alteromonadales</taxon>
        <taxon>Shewanellaceae</taxon>
        <taxon>Shewanella</taxon>
    </lineage>
</organism>
<dbReference type="InterPro" id="IPR013783">
    <property type="entry name" value="Ig-like_fold"/>
</dbReference>
<evidence type="ECO:0000259" key="2">
    <source>
        <dbReference type="Pfam" id="PF17803"/>
    </source>
</evidence>
<feature type="domain" description="RapA2 cadherin-like" evidence="2">
    <location>
        <begin position="1298"/>
        <end position="1373"/>
    </location>
</feature>
<feature type="domain" description="RapA2 cadherin-like" evidence="2">
    <location>
        <begin position="1088"/>
        <end position="1163"/>
    </location>
</feature>
<feature type="domain" description="RapA2 cadherin-like" evidence="2">
    <location>
        <begin position="563"/>
        <end position="638"/>
    </location>
</feature>
<feature type="domain" description="RapA2 cadherin-like" evidence="2">
    <location>
        <begin position="1403"/>
        <end position="1469"/>
    </location>
</feature>
<feature type="region of interest" description="Disordered" evidence="1">
    <location>
        <begin position="56"/>
        <end position="78"/>
    </location>
</feature>
<feature type="domain" description="RapA2 cadherin-like" evidence="2">
    <location>
        <begin position="353"/>
        <end position="428"/>
    </location>
</feature>
<feature type="compositionally biased region" description="Polar residues" evidence="1">
    <location>
        <begin position="97"/>
        <end position="121"/>
    </location>
</feature>
<sequence length="1785" mass="181652">MGSVITSKKGLLKLVKGQINIEVDGTNQPAKDGEQLPKGAVLHIGENATYEITFDDGTKLSNEDVPNTATATPPSTASEATLDEIQALQDLIASGEDPTQSLPETAAGNTPGSDGNSGYVTLARSGSETLASSGYSTTGQAPTTIAPNELSQTIATDSPSILANDTNTIDEDTIATGNVLDNDSDADSELTVASFEVEGTSYAAGTEVTLESGVLIINADGSYTFTPSENWNGQVPVITYTTNTGASATLTLNVTPVDDVPVIAGDDSGAVTEDASDPVLTDTGTLTITDADSGQAVFQAGSGVPSVGALGSLTIDVNGNWTYNVNNADVQYLAEGETKVETFVVLSADGTEHTVTITITGTNDVPVIAGDDSGAVTEDASDPVLTDTGTLTITDADSGQAVFQAGSGVPSVGALGSLTIDVNGNWTYNVNNADVQYLAEGETKVETFVVLSADGTEHTVTITITGTNDVPVIAGDDSGAVTEDASDPVLTDTGTLTITDADSGQAVFQAGSGVPSVGALGSLTIDVNGNWTYNVNNADVQYLAEGETKVETFVVLSADGTEHTVTITITGTNDVPVIAGDDSGAVTEDASDPVLTDTGTLTITDADSGQAVFQAGSGVPSVGALGSLTIDVNGNWTYNVNNADVQYLAEGETKVETFVVLSADGTEHTVTITITGTNDVPVIAGDDSGAVTEDASDPVLTDTGTLTITDADSGQAVFQAGSGVPSVGALGSLTIDVNGNWTYNVNNADVQYLAEGETKVETFVVLSADGTEHTVTITITGTNDVPVIAGDDSGAVTEDASDPVLTDTGTLTITDADSGQAVFQAGSGVPSVGALGSLTIDVNGNWTYNVNNADVQYLAEGETKVETFVVLSADGTEHTVTITITGTNDVPVIAGDDSGAVTEDASDPVLTDTGTLTITDADSGQAVFQAGSGVPSVGALGSLTIDVNGNWTYNVNNADVQYLAEGETKVETFVVLSADGTEHTVTITITGTNDVPVIAGDDSGAVTEDASDPVLTDTGTLTITDADSGQAVFQAGSGVPSVGALGSLTIDVNGNWTYNVNNADVQYLAEGETKVETFVVLSADGTEHTVTITITGTNDVPVIAGDDSGAVTEDASDPVLTDTGTLTITDADSGQAVFQAGSGVPSVGALGSLTIDVNGNWTYNVNNADVQYLAEGETKVETFVVLSADGTEHTVTITITGTNDVPVIAGDDSGAVTEDASDPVLTDTGTLTITDADSGQAVFQAGSGVPSVGALGSLTIDVNGNWTYNVNNADVQYLAEGETKVETFVVLSADGTEHTVTITITGTNDVPVIAGDDSGAVTEDASDPVLTDTGTLTITDADSGQAVFQAGSGVPSVGALGSLTIDVNGNWTYNVNNADVQYLAEGETKVETFVVLSADGTEHTVTITITGTNDCPVINSVSNATVSEEGLPNGIADVIGNSDTTDNVSASGTINISDVDGDSLTVSLSGPTELMSGGQSVNWLWDADTQTLVGYTGVIGESSYVEVMAVVLTAPTSGDSNWTYDVTLKAPLDHPDTTSEDTITFDIGITVNDNHGGTSTGSFSVTVEDDAPEIASISPVEVTNIDIPDTLVGLFSLTGYSGSNNLLDFDGFTITAKGFTSSTNSNLIDAAIYGSSNGIGVSSVGAPYHNLANEVDFRKFADGSSASEEIIITLDPGTVAYGVNIQFSHMFGGELEVGIVEFWRDGQLIATQTFSSDANSGDYAANFQVLQGGFDTMVIKALDNGQGPHSNDNSDFTITAIEFTGSPTPPAIAFATGVITPEWGG</sequence>
<dbReference type="InterPro" id="IPR010221">
    <property type="entry name" value="VCBS_dom"/>
</dbReference>
<dbReference type="Gene3D" id="2.60.40.1200">
    <property type="match status" value="1"/>
</dbReference>
<dbReference type="InterPro" id="IPR041339">
    <property type="entry name" value="Ig-like_bac"/>
</dbReference>
<dbReference type="RefSeq" id="WP_164841987.1">
    <property type="nucleotide sequence ID" value="NZ_CP028435.1"/>
</dbReference>
<evidence type="ECO:0000313" key="5">
    <source>
        <dbReference type="Proteomes" id="UP000827084"/>
    </source>
</evidence>
<feature type="domain" description="RapA2 cadherin-like" evidence="2">
    <location>
        <begin position="458"/>
        <end position="533"/>
    </location>
</feature>
<evidence type="ECO:0000256" key="1">
    <source>
        <dbReference type="SAM" id="MobiDB-lite"/>
    </source>
</evidence>
<feature type="domain" description="RapA2 cadherin-like" evidence="2">
    <location>
        <begin position="668"/>
        <end position="743"/>
    </location>
</feature>
<proteinExistence type="predicted"/>
<dbReference type="InterPro" id="IPR040853">
    <property type="entry name" value="RapA2_cadherin-like"/>
</dbReference>
<dbReference type="InterPro" id="IPR047777">
    <property type="entry name" value="LapA-like_RM"/>
</dbReference>
<dbReference type="Gene3D" id="2.60.40.10">
    <property type="entry name" value="Immunoglobulins"/>
    <property type="match status" value="10"/>
</dbReference>
<feature type="domain" description="Cell-surface Ig-like bacterial" evidence="3">
    <location>
        <begin position="173"/>
        <end position="255"/>
    </location>
</feature>
<evidence type="ECO:0000313" key="4">
    <source>
        <dbReference type="EMBL" id="QYX72498.1"/>
    </source>
</evidence>
<dbReference type="Proteomes" id="UP000827084">
    <property type="component" value="Chromosome"/>
</dbReference>
<dbReference type="GeneID" id="67445083"/>
<feature type="region of interest" description="Disordered" evidence="1">
    <location>
        <begin position="96"/>
        <end position="121"/>
    </location>
</feature>